<dbReference type="PANTHER" id="PTHR30349:SF41">
    <property type="entry name" value="INTEGRASE_RECOMBINASE PROTEIN MJ0367-RELATED"/>
    <property type="match status" value="1"/>
</dbReference>
<gene>
    <name evidence="4" type="ORF">g.4209</name>
</gene>
<dbReference type="GO" id="GO:0003677">
    <property type="term" value="F:DNA binding"/>
    <property type="evidence" value="ECO:0007669"/>
    <property type="project" value="UniProtKB-KW"/>
</dbReference>
<dbReference type="GO" id="GO:0015074">
    <property type="term" value="P:DNA integration"/>
    <property type="evidence" value="ECO:0007669"/>
    <property type="project" value="InterPro"/>
</dbReference>
<keyword evidence="1" id="KW-0238">DNA-binding</keyword>
<name>A0A1B6D397_9HEMI</name>
<dbReference type="InterPro" id="IPR011010">
    <property type="entry name" value="DNA_brk_join_enz"/>
</dbReference>
<dbReference type="InterPro" id="IPR050090">
    <property type="entry name" value="Tyrosine_recombinase_XerCD"/>
</dbReference>
<dbReference type="PROSITE" id="PS51898">
    <property type="entry name" value="TYR_RECOMBINASE"/>
    <property type="match status" value="1"/>
</dbReference>
<evidence type="ECO:0000259" key="3">
    <source>
        <dbReference type="PROSITE" id="PS51898"/>
    </source>
</evidence>
<dbReference type="SUPFAM" id="SSF56349">
    <property type="entry name" value="DNA breaking-rejoining enzymes"/>
    <property type="match status" value="1"/>
</dbReference>
<evidence type="ECO:0000256" key="2">
    <source>
        <dbReference type="ARBA" id="ARBA00023172"/>
    </source>
</evidence>
<dbReference type="EMBL" id="GEDC01017253">
    <property type="protein sequence ID" value="JAS20045.1"/>
    <property type="molecule type" value="Transcribed_RNA"/>
</dbReference>
<keyword evidence="2" id="KW-0233">DNA recombination</keyword>
<sequence>MESDSCSDVECTPDIIQVKEEKRNICSDLDLETNQNISTEAFNVTTNLLPEKSRDRYTKSFEQFMSWCGNKGDSKISENIMLAYFTQKSKQCSPNTLWSIYSMLKSTIHLQLDIDISKYDKLLAFLKHQNVGYKSKKSKTLTHNEVIKFIQEAPDDIFLMKKLVLILGISGACRKDELLQMTIDDIEDKDSVLIVRIPSSQTNQGRVFTVINSTPDVDYLYLYRKYIMLRPKLCASNRLFLKYHNGKCCNQVVGKNTLGKIPKEIAAYLKLPQPSLYTIHCFRRTSAILSGNRGSVVI</sequence>
<dbReference type="AlphaFoldDB" id="A0A1B6D397"/>
<protein>
    <recommendedName>
        <fullName evidence="3">Tyr recombinase domain-containing protein</fullName>
    </recommendedName>
</protein>
<evidence type="ECO:0000313" key="4">
    <source>
        <dbReference type="EMBL" id="JAS20045.1"/>
    </source>
</evidence>
<organism evidence="4">
    <name type="scientific">Clastoptera arizonana</name>
    <name type="common">Arizona spittle bug</name>
    <dbReference type="NCBI Taxonomy" id="38151"/>
    <lineage>
        <taxon>Eukaryota</taxon>
        <taxon>Metazoa</taxon>
        <taxon>Ecdysozoa</taxon>
        <taxon>Arthropoda</taxon>
        <taxon>Hexapoda</taxon>
        <taxon>Insecta</taxon>
        <taxon>Pterygota</taxon>
        <taxon>Neoptera</taxon>
        <taxon>Paraneoptera</taxon>
        <taxon>Hemiptera</taxon>
        <taxon>Auchenorrhyncha</taxon>
        <taxon>Cercopoidea</taxon>
        <taxon>Clastopteridae</taxon>
        <taxon>Clastoptera</taxon>
    </lineage>
</organism>
<proteinExistence type="predicted"/>
<dbReference type="InterPro" id="IPR013762">
    <property type="entry name" value="Integrase-like_cat_sf"/>
</dbReference>
<reference evidence="4" key="1">
    <citation type="submission" date="2015-12" db="EMBL/GenBank/DDBJ databases">
        <title>De novo transcriptome assembly of four potential Pierce s Disease insect vectors from Arizona vineyards.</title>
        <authorList>
            <person name="Tassone E.E."/>
        </authorList>
    </citation>
    <scope>NUCLEOTIDE SEQUENCE</scope>
</reference>
<accession>A0A1B6D397</accession>
<dbReference type="Gene3D" id="1.10.443.10">
    <property type="entry name" value="Intergrase catalytic core"/>
    <property type="match status" value="1"/>
</dbReference>
<evidence type="ECO:0000256" key="1">
    <source>
        <dbReference type="ARBA" id="ARBA00023125"/>
    </source>
</evidence>
<dbReference type="GO" id="GO:0006310">
    <property type="term" value="P:DNA recombination"/>
    <property type="evidence" value="ECO:0007669"/>
    <property type="project" value="UniProtKB-KW"/>
</dbReference>
<dbReference type="PANTHER" id="PTHR30349">
    <property type="entry name" value="PHAGE INTEGRASE-RELATED"/>
    <property type="match status" value="1"/>
</dbReference>
<feature type="domain" description="Tyr recombinase" evidence="3">
    <location>
        <begin position="136"/>
        <end position="298"/>
    </location>
</feature>
<dbReference type="InterPro" id="IPR002104">
    <property type="entry name" value="Integrase_catalytic"/>
</dbReference>